<name>A0A4C1UXF0_EUMVA</name>
<evidence type="ECO:0000313" key="2">
    <source>
        <dbReference type="Proteomes" id="UP000299102"/>
    </source>
</evidence>
<organism evidence="1 2">
    <name type="scientific">Eumeta variegata</name>
    <name type="common">Bagworm moth</name>
    <name type="synonym">Eumeta japonica</name>
    <dbReference type="NCBI Taxonomy" id="151549"/>
    <lineage>
        <taxon>Eukaryota</taxon>
        <taxon>Metazoa</taxon>
        <taxon>Ecdysozoa</taxon>
        <taxon>Arthropoda</taxon>
        <taxon>Hexapoda</taxon>
        <taxon>Insecta</taxon>
        <taxon>Pterygota</taxon>
        <taxon>Neoptera</taxon>
        <taxon>Endopterygota</taxon>
        <taxon>Lepidoptera</taxon>
        <taxon>Glossata</taxon>
        <taxon>Ditrysia</taxon>
        <taxon>Tineoidea</taxon>
        <taxon>Psychidae</taxon>
        <taxon>Oiketicinae</taxon>
        <taxon>Eumeta</taxon>
    </lineage>
</organism>
<gene>
    <name evidence="1" type="ORF">EVAR_28602_1</name>
</gene>
<comment type="caution">
    <text evidence="1">The sequence shown here is derived from an EMBL/GenBank/DDBJ whole genome shotgun (WGS) entry which is preliminary data.</text>
</comment>
<dbReference type="AlphaFoldDB" id="A0A4C1UXF0"/>
<sequence length="114" mass="13067">MLHLDMSALTILDVLSEQEFLKVSPSPPFCTPHTLMTNRNLRLASNSRYSQMIPRDFYRNRARLGAMLGGKSKLSRRNKRTIYKMCIRTPMTYASPVFAHAAPKALDRLQVIQN</sequence>
<dbReference type="EMBL" id="BGZK01000239">
    <property type="protein sequence ID" value="GBP30959.1"/>
    <property type="molecule type" value="Genomic_DNA"/>
</dbReference>
<dbReference type="Proteomes" id="UP000299102">
    <property type="component" value="Unassembled WGS sequence"/>
</dbReference>
<accession>A0A4C1UXF0</accession>
<evidence type="ECO:0008006" key="3">
    <source>
        <dbReference type="Google" id="ProtNLM"/>
    </source>
</evidence>
<keyword evidence="2" id="KW-1185">Reference proteome</keyword>
<reference evidence="1 2" key="1">
    <citation type="journal article" date="2019" name="Commun. Biol.">
        <title>The bagworm genome reveals a unique fibroin gene that provides high tensile strength.</title>
        <authorList>
            <person name="Kono N."/>
            <person name="Nakamura H."/>
            <person name="Ohtoshi R."/>
            <person name="Tomita M."/>
            <person name="Numata K."/>
            <person name="Arakawa K."/>
        </authorList>
    </citation>
    <scope>NUCLEOTIDE SEQUENCE [LARGE SCALE GENOMIC DNA]</scope>
</reference>
<proteinExistence type="predicted"/>
<dbReference type="OrthoDB" id="10050074at2759"/>
<protein>
    <recommendedName>
        <fullName evidence="3">RNA-directed DNA polymerase from mobile element jockey</fullName>
    </recommendedName>
</protein>
<evidence type="ECO:0000313" key="1">
    <source>
        <dbReference type="EMBL" id="GBP30959.1"/>
    </source>
</evidence>